<dbReference type="RefSeq" id="YP_009199281.1">
    <property type="nucleotide sequence ID" value="NC_028807.1"/>
</dbReference>
<dbReference type="EMBL" id="KT221033">
    <property type="protein sequence ID" value="AKY02182.1"/>
    <property type="molecule type" value="Genomic_DNA"/>
</dbReference>
<evidence type="ECO:0000313" key="2">
    <source>
        <dbReference type="Proteomes" id="UP000201570"/>
    </source>
</evidence>
<proteinExistence type="predicted"/>
<evidence type="ECO:0008006" key="3">
    <source>
        <dbReference type="Google" id="ProtNLM"/>
    </source>
</evidence>
<keyword evidence="2" id="KW-1185">Reference proteome</keyword>
<dbReference type="InterPro" id="IPR058154">
    <property type="entry name" value="Bxb1_TTP-like"/>
</dbReference>
<sequence length="221" mass="23970">MSTPTPVSLEAGLHNEYIRKQLMQAVFAADYTAPAIESPVGTDGALVAIPSEYVPVGYTTDDGITYTGDLSMADVTSSQSVEPTRSDVESDVLSAQFAPQETNQATVALFEGLPLSGTGALPAVGTAWQWDRAATPKNPYRRLLFIGLDYSDAGEEIYIVKFFPRARLTSRDDEQWARSTETQRPVTFNAFRDSALNTSCRNWVDGPGWRALAPTTPPAEG</sequence>
<name>A0A0K1Y595_9CAUD</name>
<dbReference type="GeneID" id="26626365"/>
<dbReference type="KEGG" id="vg:26626365"/>
<evidence type="ECO:0000313" key="1">
    <source>
        <dbReference type="EMBL" id="AKY02182.1"/>
    </source>
</evidence>
<protein>
    <recommendedName>
        <fullName evidence="3">Major tail protein</fullName>
    </recommendedName>
</protein>
<accession>A0A0K1Y595</accession>
<reference evidence="1 2" key="1">
    <citation type="submission" date="2015-06" db="EMBL/GenBank/DDBJ databases">
        <title>Complete genomic sequence analysis of Two virulent actinophages of Streptomyces flavovirens.</title>
        <authorList>
            <person name="Sharaf A."/>
            <person name="Marie E."/>
            <person name="ElBaz R."/>
            <person name="Elmaghraby I."/>
            <person name="Mercati F."/>
        </authorList>
    </citation>
    <scope>NUCLEOTIDE SEQUENCE [LARGE SCALE GENOMIC DNA]</scope>
</reference>
<dbReference type="OrthoDB" id="30107at10239"/>
<gene>
    <name evidence="1" type="ORF">SF1_330</name>
</gene>
<organism evidence="1 2">
    <name type="scientific">Streptomyces phage SF1</name>
    <dbReference type="NCBI Taxonomy" id="1690817"/>
    <lineage>
        <taxon>Viruses</taxon>
        <taxon>Duplodnaviria</taxon>
        <taxon>Heunggongvirae</taxon>
        <taxon>Uroviricota</taxon>
        <taxon>Caudoviricetes</taxon>
        <taxon>Sfunavirus</taxon>
        <taxon>Sfunavirus SF1</taxon>
    </lineage>
</organism>
<dbReference type="Pfam" id="PF25681">
    <property type="entry name" value="Phage_TTP_17"/>
    <property type="match status" value="1"/>
</dbReference>
<dbReference type="Proteomes" id="UP000201570">
    <property type="component" value="Segment"/>
</dbReference>